<feature type="domain" description="F-box" evidence="1">
    <location>
        <begin position="1"/>
        <end position="49"/>
    </location>
</feature>
<dbReference type="InterPro" id="IPR050796">
    <property type="entry name" value="SCF_F-box_component"/>
</dbReference>
<comment type="caution">
    <text evidence="2">The sequence shown here is derived from an EMBL/GenBank/DDBJ whole genome shotgun (WGS) entry which is preliminary data.</text>
</comment>
<dbReference type="PROSITE" id="PS50181">
    <property type="entry name" value="FBOX"/>
    <property type="match status" value="1"/>
</dbReference>
<sequence length="471" mass="53073">MSDYLPTEVIIDIFKRLPVKSVVKCRSVCKSWNSIICDPSFISTHFQASLSIPFNNTPFLLIRCLKNGKENYSLHYDNYGFDEFKQLQCPAFECVSHSMYLGCCNGLICLGSDSHGDMDFVFWNPSIRKYVSLPQPTIGCINYVSPLNSAFGFGFDSRTNDYKLIIVGVYKGDILFSLNENCWKRVAAISPNYAVSNDTSPIFVHGAVHWLGYQCQRRNNLRFTNKILGFDLSAEDFFEISLPESLIGCFYKDLSIMKYRESSIAVLSKDLVDGKLHELWVMKEYGVVESWTKVLTYHVVNQSREYRGILGFRNNGEVLLQVGDGEMASLDLNSQLTELHRVKIRTGLLSVGSYVESLMLLDKAVDVRNASDVNHAIYSSGSVESSGGRVKRHRTGTTETRIIGSACSNSLFRVEMLLLSCTPLCTLMAHGHLGLSNETEKTDSCACAFMTLRNHANIWAIMFEAWMLDFI</sequence>
<dbReference type="EMBL" id="VEPZ02001565">
    <property type="protein sequence ID" value="KAE8667801.1"/>
    <property type="molecule type" value="Genomic_DNA"/>
</dbReference>
<keyword evidence="3" id="KW-1185">Reference proteome</keyword>
<dbReference type="SUPFAM" id="SSF81383">
    <property type="entry name" value="F-box domain"/>
    <property type="match status" value="1"/>
</dbReference>
<evidence type="ECO:0000259" key="1">
    <source>
        <dbReference type="PROSITE" id="PS50181"/>
    </source>
</evidence>
<dbReference type="NCBIfam" id="TIGR01640">
    <property type="entry name" value="F_box_assoc_1"/>
    <property type="match status" value="1"/>
</dbReference>
<dbReference type="Proteomes" id="UP000436088">
    <property type="component" value="Unassembled WGS sequence"/>
</dbReference>
<dbReference type="AlphaFoldDB" id="A0A6A2X0K6"/>
<dbReference type="Pfam" id="PF07734">
    <property type="entry name" value="FBA_1"/>
    <property type="match status" value="1"/>
</dbReference>
<dbReference type="Gene3D" id="1.20.1280.50">
    <property type="match status" value="1"/>
</dbReference>
<reference evidence="2" key="1">
    <citation type="submission" date="2019-09" db="EMBL/GenBank/DDBJ databases">
        <title>Draft genome information of white flower Hibiscus syriacus.</title>
        <authorList>
            <person name="Kim Y.-M."/>
        </authorList>
    </citation>
    <scope>NUCLEOTIDE SEQUENCE [LARGE SCALE GENOMIC DNA]</scope>
    <source>
        <strain evidence="2">YM2019G1</strain>
    </source>
</reference>
<dbReference type="Pfam" id="PF12937">
    <property type="entry name" value="F-box-like"/>
    <property type="match status" value="1"/>
</dbReference>
<dbReference type="InterPro" id="IPR036047">
    <property type="entry name" value="F-box-like_dom_sf"/>
</dbReference>
<protein>
    <recommendedName>
        <fullName evidence="1">F-box domain-containing protein</fullName>
    </recommendedName>
</protein>
<dbReference type="SMART" id="SM00256">
    <property type="entry name" value="FBOX"/>
    <property type="match status" value="1"/>
</dbReference>
<dbReference type="InterPro" id="IPR001810">
    <property type="entry name" value="F-box_dom"/>
</dbReference>
<evidence type="ECO:0000313" key="2">
    <source>
        <dbReference type="EMBL" id="KAE8667801.1"/>
    </source>
</evidence>
<name>A0A6A2X0K6_HIBSY</name>
<dbReference type="PANTHER" id="PTHR31672">
    <property type="entry name" value="BNACNNG10540D PROTEIN"/>
    <property type="match status" value="1"/>
</dbReference>
<organism evidence="2 3">
    <name type="scientific">Hibiscus syriacus</name>
    <name type="common">Rose of Sharon</name>
    <dbReference type="NCBI Taxonomy" id="106335"/>
    <lineage>
        <taxon>Eukaryota</taxon>
        <taxon>Viridiplantae</taxon>
        <taxon>Streptophyta</taxon>
        <taxon>Embryophyta</taxon>
        <taxon>Tracheophyta</taxon>
        <taxon>Spermatophyta</taxon>
        <taxon>Magnoliopsida</taxon>
        <taxon>eudicotyledons</taxon>
        <taxon>Gunneridae</taxon>
        <taxon>Pentapetalae</taxon>
        <taxon>rosids</taxon>
        <taxon>malvids</taxon>
        <taxon>Malvales</taxon>
        <taxon>Malvaceae</taxon>
        <taxon>Malvoideae</taxon>
        <taxon>Hibiscus</taxon>
    </lineage>
</organism>
<dbReference type="PANTHER" id="PTHR31672:SF13">
    <property type="entry name" value="F-BOX PROTEIN CPR30-LIKE"/>
    <property type="match status" value="1"/>
</dbReference>
<accession>A0A6A2X0K6</accession>
<dbReference type="InterPro" id="IPR006527">
    <property type="entry name" value="F-box-assoc_dom_typ1"/>
</dbReference>
<dbReference type="InterPro" id="IPR017451">
    <property type="entry name" value="F-box-assoc_interact_dom"/>
</dbReference>
<gene>
    <name evidence="2" type="ORF">F3Y22_tig00112370pilonHSYRG00020</name>
</gene>
<proteinExistence type="predicted"/>
<evidence type="ECO:0000313" key="3">
    <source>
        <dbReference type="Proteomes" id="UP000436088"/>
    </source>
</evidence>
<dbReference type="CDD" id="cd22157">
    <property type="entry name" value="F-box_AtFBW1-like"/>
    <property type="match status" value="1"/>
</dbReference>